<dbReference type="EMBL" id="KM817624">
    <property type="protein sequence ID" value="AJG39093.1"/>
    <property type="molecule type" value="Viral_cRNA"/>
</dbReference>
<proteinExistence type="predicted"/>
<name>A0A0B5KXB7_9ORTO</name>
<dbReference type="Pfam" id="PF00602">
    <property type="entry name" value="Flu_PB1"/>
    <property type="match status" value="1"/>
</dbReference>
<reference evidence="10" key="1">
    <citation type="submission" date="2014-09" db="EMBL/GenBank/DDBJ databases">
        <authorList>
            <person name="Li C.-X."/>
            <person name="Shi M."/>
            <person name="Tian J.-H."/>
            <person name="Lin X.-D."/>
            <person name="Kang Y.-J."/>
            <person name="Qin X.-C."/>
            <person name="Chen L.-J."/>
            <person name="Xu J."/>
            <person name="Holmes E.C."/>
        </authorList>
    </citation>
    <scope>NUCLEOTIDE SEQUENCE</scope>
    <source>
        <strain evidence="10">XC1-7</strain>
    </source>
</reference>
<dbReference type="GO" id="GO:0003968">
    <property type="term" value="F:RNA-directed RNA polymerase activity"/>
    <property type="evidence" value="ECO:0007669"/>
    <property type="project" value="UniProtKB-KW"/>
</dbReference>
<dbReference type="PROSITE" id="PS50525">
    <property type="entry name" value="RDRP_SSRNA_NEG_SEG"/>
    <property type="match status" value="1"/>
</dbReference>
<dbReference type="InterPro" id="IPR007099">
    <property type="entry name" value="RNA-dir_pol_NSvirus"/>
</dbReference>
<evidence type="ECO:0000256" key="2">
    <source>
        <dbReference type="ARBA" id="ARBA00020035"/>
    </source>
</evidence>
<evidence type="ECO:0000256" key="7">
    <source>
        <dbReference type="ARBA" id="ARBA00022953"/>
    </source>
</evidence>
<evidence type="ECO:0000256" key="3">
    <source>
        <dbReference type="ARBA" id="ARBA00022484"/>
    </source>
</evidence>
<keyword evidence="6" id="KW-0547">Nucleotide-binding</keyword>
<keyword evidence="7" id="KW-0693">Viral RNA replication</keyword>
<organism evidence="10">
    <name type="scientific">Wuhan Mosquito Virus 5</name>
    <dbReference type="NCBI Taxonomy" id="1608130"/>
    <lineage>
        <taxon>Viruses</taxon>
        <taxon>Riboviria</taxon>
        <taxon>Orthornavirae</taxon>
        <taxon>Negarnaviricota</taxon>
        <taxon>Polyploviricotina</taxon>
        <taxon>Insthoviricetes</taxon>
        <taxon>Articulavirales</taxon>
        <taxon>Orthomyxoviridae</taxon>
        <taxon>Quaranjavirus</taxon>
    </lineage>
</organism>
<dbReference type="GO" id="GO:0039694">
    <property type="term" value="P:viral RNA genome replication"/>
    <property type="evidence" value="ECO:0007669"/>
    <property type="project" value="InterPro"/>
</dbReference>
<keyword evidence="5" id="KW-0548">Nucleotidyltransferase</keyword>
<protein>
    <recommendedName>
        <fullName evidence="2 8">RNA-directed RNA polymerase catalytic subunit</fullName>
        <ecNumber evidence="1 8">2.7.7.48</ecNumber>
    </recommendedName>
</protein>
<gene>
    <name evidence="10" type="primary">PB1</name>
</gene>
<keyword evidence="4" id="KW-0808">Transferase</keyword>
<accession>A0A0B5KXB7</accession>
<evidence type="ECO:0000313" key="10">
    <source>
        <dbReference type="EMBL" id="AJG39093.1"/>
    </source>
</evidence>
<keyword evidence="3 8" id="KW-0696">RNA-directed RNA polymerase</keyword>
<reference evidence="10" key="2">
    <citation type="journal article" date="2015" name="Elife">
        <title>Unprecedented genomic diversity of RNA viruses in arthropods reveals the ancestry of negative-sense RNA viruses.</title>
        <authorList>
            <person name="Li C.X."/>
            <person name="Shi M."/>
            <person name="Tian J.H."/>
            <person name="Lin X.D."/>
            <person name="Kang Y.J."/>
            <person name="Chen L.J."/>
            <person name="Qin X.C."/>
            <person name="Xu J."/>
            <person name="Holmes E.C."/>
            <person name="Zhang Y.Z."/>
        </authorList>
    </citation>
    <scope>NUCLEOTIDE SEQUENCE</scope>
    <source>
        <strain evidence="10">XC1-7</strain>
    </source>
</reference>
<dbReference type="InterPro" id="IPR001407">
    <property type="entry name" value="RNA_pol_PB1_influenza"/>
</dbReference>
<evidence type="ECO:0000256" key="1">
    <source>
        <dbReference type="ARBA" id="ARBA00012494"/>
    </source>
</evidence>
<sequence length="787" mass="88696">MLPPDPFEEIPNSLYAAVFGYASMGSMKLPPKERLNTLSTISGLYLYTNPPPNGTGTPAPKVAETVLRSMNFNLKEENRTAEVDGYEVDNPVWTSEAPFPYHQISSNFEPGSLHSMTKEFLRVNYQDIAETAERTISKICVLNSDELTKGRQTWDPLEERSVPCAQAYSSHCEFLIANGYPNHHTMLELIKYNFDLMNKKEVKTKIVEYSVKKVNKKINGQNVELRRKFKKVKCTRIKGVGVYKHIIDLARSFTSYIKHGERAHLERRAIASTGIILRALFYVGEEFHLALGKRIKGSTISIGGEMKKIKITSLTSECRNDPQAQVAYQATQDATKWNECLSPMGFGLFTKTLFDADVRYELGLPAPTSAELLLGEICMASHFILALKMITLGEGLQGVSEEFHGEIPFKPENLPKFNKRTQEWFSKTIPYLYGNNYMRAPGGMLMGMHNALSTTYGLVSVGYNNPVHSRVYTLRSSDDSMTIYTGPTNRDALLSIVNERINLKKCGINLSEKKTFIYILGYGEYTSWYQDRRLVSQYGAEATRLRPSGMNPPDDFYNIARTTANSLMNLESNPIGAEAKIRIGIHNVRSLYRIVPREVDTDNISNYCRVLADGGTNPWNCTNCHLEETSLKKRKAVTQEERDYFNKIRNPDNPFAGAPTTEANWDKETGKMVLNDVDTPRTVFHYTRRANATVKNVKGSTHADMEKYNAKAIAILQNADPTLLIKVPTNSHASADHVASCITTRASNLNLNEEEIQKLKRVLSILRENTGENDPEDYGAVYYDDDL</sequence>
<dbReference type="GO" id="GO:0003723">
    <property type="term" value="F:RNA binding"/>
    <property type="evidence" value="ECO:0007669"/>
    <property type="project" value="InterPro"/>
</dbReference>
<evidence type="ECO:0000259" key="9">
    <source>
        <dbReference type="PROSITE" id="PS50525"/>
    </source>
</evidence>
<evidence type="ECO:0000256" key="5">
    <source>
        <dbReference type="ARBA" id="ARBA00022695"/>
    </source>
</evidence>
<evidence type="ECO:0000256" key="4">
    <source>
        <dbReference type="ARBA" id="ARBA00022679"/>
    </source>
</evidence>
<feature type="domain" description="RdRp catalytic" evidence="9">
    <location>
        <begin position="314"/>
        <end position="516"/>
    </location>
</feature>
<evidence type="ECO:0000256" key="8">
    <source>
        <dbReference type="RuleBase" id="RU004330"/>
    </source>
</evidence>
<comment type="catalytic activity">
    <reaction evidence="8">
        <text>RNA(n) + a ribonucleoside 5'-triphosphate = RNA(n+1) + diphosphate</text>
        <dbReference type="Rhea" id="RHEA:21248"/>
        <dbReference type="Rhea" id="RHEA-COMP:14527"/>
        <dbReference type="Rhea" id="RHEA-COMP:17342"/>
        <dbReference type="ChEBI" id="CHEBI:33019"/>
        <dbReference type="ChEBI" id="CHEBI:61557"/>
        <dbReference type="ChEBI" id="CHEBI:140395"/>
        <dbReference type="EC" id="2.7.7.48"/>
    </reaction>
</comment>
<dbReference type="EC" id="2.7.7.48" evidence="1 8"/>
<dbReference type="GO" id="GO:0000166">
    <property type="term" value="F:nucleotide binding"/>
    <property type="evidence" value="ECO:0007669"/>
    <property type="project" value="UniProtKB-KW"/>
</dbReference>
<evidence type="ECO:0000256" key="6">
    <source>
        <dbReference type="ARBA" id="ARBA00022741"/>
    </source>
</evidence>